<dbReference type="InterPro" id="IPR039424">
    <property type="entry name" value="SBP_5"/>
</dbReference>
<keyword evidence="3" id="KW-0732">Signal</keyword>
<comment type="subcellular location">
    <subcellularLocation>
        <location evidence="1">Periplasm</location>
    </subcellularLocation>
</comment>
<dbReference type="CDD" id="cd08502">
    <property type="entry name" value="PBP2_NikA_DppA_OppA_like_16"/>
    <property type="match status" value="1"/>
</dbReference>
<feature type="domain" description="Solute-binding protein family 5" evidence="4">
    <location>
        <begin position="73"/>
        <end position="420"/>
    </location>
</feature>
<dbReference type="KEGG" id="rgi:RGI145_21935"/>
<proteinExistence type="inferred from homology"/>
<evidence type="ECO:0000256" key="3">
    <source>
        <dbReference type="ARBA" id="ARBA00022729"/>
    </source>
</evidence>
<comment type="similarity">
    <text evidence="2">Belongs to the bacterial solute-binding protein 5 family.</text>
</comment>
<reference evidence="5 6" key="1">
    <citation type="submission" date="2016-05" db="EMBL/GenBank/DDBJ databases">
        <title>Complete Genome and Methylome Analysis of Psychrotrophic Bacterial Isolates from Antarctic Lake Untersee.</title>
        <authorList>
            <person name="Fomenkov A."/>
            <person name="Akimov V.N."/>
            <person name="Vasilyeva L.V."/>
            <person name="Andersen D."/>
            <person name="Vincze T."/>
            <person name="Roberts R.J."/>
        </authorList>
    </citation>
    <scope>NUCLEOTIDE SEQUENCE [LARGE SCALE GENOMIC DNA]</scope>
    <source>
        <strain evidence="5 6">U14-5</strain>
    </source>
</reference>
<dbReference type="GO" id="GO:1904680">
    <property type="term" value="F:peptide transmembrane transporter activity"/>
    <property type="evidence" value="ECO:0007669"/>
    <property type="project" value="TreeGrafter"/>
</dbReference>
<dbReference type="Gene3D" id="3.40.190.10">
    <property type="entry name" value="Periplasmic binding protein-like II"/>
    <property type="match status" value="1"/>
</dbReference>
<dbReference type="InterPro" id="IPR030678">
    <property type="entry name" value="Peptide/Ni-bd"/>
</dbReference>
<sequence>MLRRQFLGSVSAAALGPLAAPRIAQAEAASVLRFVPFVDLSLLDPIATTATPTRNHAFLVFDTLYGLDGHFQPQPQMVDGHVVEDDGRRWTLKLRDGLRFHDGSAVRARDCVASIRRWAVRDSFGQALMVATDELSAVDDRNILFRLKKPFPLLPAALAKASPSICAIMPERLASTDPAKQVSEMVGSGPFRFLADQHMAGARAAYARFDGYVPRPGSGPSGTAGAKVAHFERVEWTTMPDVSAASSALQAGEVDWWETPSPDLASMLKRDRNLRVEVKDRQGLTPILRFNCIQPPFDNVALRRAVLGAASQADFMQAYSSDPGTWHVKLGMFCPGTPMASDVGFDRLFGETNLTAARKAVKDAGYKGEKVAFMLPMDHPVSAPLGQVGIDLFKRIGLNVEVQAVDSGTMFQRRNSREPVEKGGWSVFPSMVSGLNILDPAVTSVARGNGLNGWYGWPESPEAERLRNAWLDERDPAQQKHLAEQIQAQAWSDASFIPTGQIFQPMAWRRTIDGVLDGFVKFWNVRRI</sequence>
<gene>
    <name evidence="5" type="ORF">RGI145_21935</name>
</gene>
<dbReference type="Proteomes" id="UP000185494">
    <property type="component" value="Chromosome 2"/>
</dbReference>
<dbReference type="STRING" id="257708.RGI145_21935"/>
<evidence type="ECO:0000259" key="4">
    <source>
        <dbReference type="Pfam" id="PF00496"/>
    </source>
</evidence>
<evidence type="ECO:0000313" key="6">
    <source>
        <dbReference type="Proteomes" id="UP000185494"/>
    </source>
</evidence>
<dbReference type="PIRSF" id="PIRSF002741">
    <property type="entry name" value="MppA"/>
    <property type="match status" value="1"/>
</dbReference>
<name>A0A1L7AMG7_9PROT</name>
<dbReference type="Gene3D" id="3.90.76.10">
    <property type="entry name" value="Dipeptide-binding Protein, Domain 1"/>
    <property type="match status" value="1"/>
</dbReference>
<dbReference type="AlphaFoldDB" id="A0A1L7AMG7"/>
<dbReference type="Gene3D" id="3.10.105.10">
    <property type="entry name" value="Dipeptide-binding Protein, Domain 3"/>
    <property type="match status" value="1"/>
</dbReference>
<dbReference type="Pfam" id="PF00496">
    <property type="entry name" value="SBP_bac_5"/>
    <property type="match status" value="1"/>
</dbReference>
<dbReference type="PANTHER" id="PTHR30290">
    <property type="entry name" value="PERIPLASMIC BINDING COMPONENT OF ABC TRANSPORTER"/>
    <property type="match status" value="1"/>
</dbReference>
<dbReference type="RefSeq" id="WP_075800667.1">
    <property type="nucleotide sequence ID" value="NZ_CP015584.1"/>
</dbReference>
<accession>A0A1L7AMG7</accession>
<dbReference type="GO" id="GO:0015833">
    <property type="term" value="P:peptide transport"/>
    <property type="evidence" value="ECO:0007669"/>
    <property type="project" value="TreeGrafter"/>
</dbReference>
<dbReference type="SUPFAM" id="SSF53850">
    <property type="entry name" value="Periplasmic binding protein-like II"/>
    <property type="match status" value="1"/>
</dbReference>
<evidence type="ECO:0000256" key="1">
    <source>
        <dbReference type="ARBA" id="ARBA00004418"/>
    </source>
</evidence>
<evidence type="ECO:0000313" key="5">
    <source>
        <dbReference type="EMBL" id="APT59956.1"/>
    </source>
</evidence>
<dbReference type="GO" id="GO:0043190">
    <property type="term" value="C:ATP-binding cassette (ABC) transporter complex"/>
    <property type="evidence" value="ECO:0007669"/>
    <property type="project" value="InterPro"/>
</dbReference>
<dbReference type="GO" id="GO:0030288">
    <property type="term" value="C:outer membrane-bounded periplasmic space"/>
    <property type="evidence" value="ECO:0007669"/>
    <property type="project" value="UniProtKB-ARBA"/>
</dbReference>
<evidence type="ECO:0000256" key="2">
    <source>
        <dbReference type="ARBA" id="ARBA00005695"/>
    </source>
</evidence>
<dbReference type="EMBL" id="CP015584">
    <property type="protein sequence ID" value="APT59956.1"/>
    <property type="molecule type" value="Genomic_DNA"/>
</dbReference>
<dbReference type="InterPro" id="IPR000914">
    <property type="entry name" value="SBP_5_dom"/>
</dbReference>
<organism evidence="5 6">
    <name type="scientific">Roseomonas gilardii</name>
    <dbReference type="NCBI Taxonomy" id="257708"/>
    <lineage>
        <taxon>Bacteria</taxon>
        <taxon>Pseudomonadati</taxon>
        <taxon>Pseudomonadota</taxon>
        <taxon>Alphaproteobacteria</taxon>
        <taxon>Acetobacterales</taxon>
        <taxon>Roseomonadaceae</taxon>
        <taxon>Roseomonas</taxon>
    </lineage>
</organism>
<dbReference type="PANTHER" id="PTHR30290:SF38">
    <property type="entry name" value="D,D-DIPEPTIDE-BINDING PERIPLASMIC PROTEIN DDPA-RELATED"/>
    <property type="match status" value="1"/>
</dbReference>
<protein>
    <submittedName>
        <fullName evidence="5">ABC transporter substrate-binding protein</fullName>
    </submittedName>
</protein>